<dbReference type="InterPro" id="IPR035386">
    <property type="entry name" value="Arm-DNA-bind_5"/>
</dbReference>
<reference evidence="4" key="1">
    <citation type="journal article" date="2014" name="Front. Microbiol.">
        <title>High frequency of phylogenetically diverse reductive dehalogenase-homologous genes in deep subseafloor sedimentary metagenomes.</title>
        <authorList>
            <person name="Kawai M."/>
            <person name="Futagami T."/>
            <person name="Toyoda A."/>
            <person name="Takaki Y."/>
            <person name="Nishi S."/>
            <person name="Hori S."/>
            <person name="Arai W."/>
            <person name="Tsubouchi T."/>
            <person name="Morono Y."/>
            <person name="Uchiyama I."/>
            <person name="Ito T."/>
            <person name="Fujiyama A."/>
            <person name="Inagaki F."/>
            <person name="Takami H."/>
        </authorList>
    </citation>
    <scope>NUCLEOTIDE SEQUENCE</scope>
    <source>
        <strain evidence="4">Expedition CK06-06</strain>
    </source>
</reference>
<gene>
    <name evidence="4" type="ORF">S01H4_44692</name>
</gene>
<evidence type="ECO:0000313" key="4">
    <source>
        <dbReference type="EMBL" id="GAG93139.1"/>
    </source>
</evidence>
<dbReference type="Gene3D" id="1.10.150.130">
    <property type="match status" value="1"/>
</dbReference>
<organism evidence="4">
    <name type="scientific">marine sediment metagenome</name>
    <dbReference type="NCBI Taxonomy" id="412755"/>
    <lineage>
        <taxon>unclassified sequences</taxon>
        <taxon>metagenomes</taxon>
        <taxon>ecological metagenomes</taxon>
    </lineage>
</organism>
<keyword evidence="1" id="KW-0238">DNA-binding</keyword>
<dbReference type="Pfam" id="PF17293">
    <property type="entry name" value="Arm-DNA-bind_5"/>
    <property type="match status" value="1"/>
</dbReference>
<evidence type="ECO:0000256" key="1">
    <source>
        <dbReference type="ARBA" id="ARBA00023125"/>
    </source>
</evidence>
<dbReference type="SUPFAM" id="SSF56349">
    <property type="entry name" value="DNA breaking-rejoining enzymes"/>
    <property type="match status" value="1"/>
</dbReference>
<dbReference type="InterPro" id="IPR010998">
    <property type="entry name" value="Integrase_recombinase_N"/>
</dbReference>
<dbReference type="EMBL" id="BART01024806">
    <property type="protein sequence ID" value="GAG93139.1"/>
    <property type="molecule type" value="Genomic_DNA"/>
</dbReference>
<evidence type="ECO:0000259" key="2">
    <source>
        <dbReference type="Pfam" id="PF13102"/>
    </source>
</evidence>
<sequence>MYNINPKFSLKTANKDGRSLISIRVAYNNTEFIYSTGEKISPEYWDNKKTIDHGKSQTDRVILPRGEGKKLMHQENKSVLHQLKRYEEAIYVIFDHCRMGRITPDNEYLKEEMDKVFKVNRPKTTIDFLSFVEITIQETKEGKRLTRDGKHMDITTIKGYTTTLNHLKTFHKKKRIRVDYDINMKFYRDFVSYFQENKKSINTIGKNIKNLKVFLKEAYNRGLTDNRIFEDPDFRIIE</sequence>
<dbReference type="GO" id="GO:0003677">
    <property type="term" value="F:DNA binding"/>
    <property type="evidence" value="ECO:0007669"/>
    <property type="project" value="UniProtKB-KW"/>
</dbReference>
<dbReference type="Pfam" id="PF13102">
    <property type="entry name" value="Phage_int_SAM_5"/>
    <property type="match status" value="1"/>
</dbReference>
<feature type="domain" description="Phage integrase SAM-like" evidence="2">
    <location>
        <begin position="147"/>
        <end position="230"/>
    </location>
</feature>
<accession>X1BB64</accession>
<name>X1BB64_9ZZZZ</name>
<feature type="non-terminal residue" evidence="4">
    <location>
        <position position="238"/>
    </location>
</feature>
<dbReference type="InterPro" id="IPR025269">
    <property type="entry name" value="SAM-like_dom"/>
</dbReference>
<evidence type="ECO:0000259" key="3">
    <source>
        <dbReference type="Pfam" id="PF17293"/>
    </source>
</evidence>
<dbReference type="AlphaFoldDB" id="X1BB64"/>
<dbReference type="InterPro" id="IPR011010">
    <property type="entry name" value="DNA_brk_join_enz"/>
</dbReference>
<protein>
    <submittedName>
        <fullName evidence="4">Uncharacterized protein</fullName>
    </submittedName>
</protein>
<feature type="domain" description="Arm DNA-binding" evidence="3">
    <location>
        <begin position="12"/>
        <end position="49"/>
    </location>
</feature>
<proteinExistence type="predicted"/>
<comment type="caution">
    <text evidence="4">The sequence shown here is derived from an EMBL/GenBank/DDBJ whole genome shotgun (WGS) entry which is preliminary data.</text>
</comment>